<dbReference type="Gene3D" id="3.40.50.1110">
    <property type="entry name" value="SGNH hydrolase"/>
    <property type="match status" value="1"/>
</dbReference>
<evidence type="ECO:0000313" key="2">
    <source>
        <dbReference type="Proteomes" id="UP001318860"/>
    </source>
</evidence>
<name>A0ABR0UNC7_REHGL</name>
<organism evidence="1 2">
    <name type="scientific">Rehmannia glutinosa</name>
    <name type="common">Chinese foxglove</name>
    <dbReference type="NCBI Taxonomy" id="99300"/>
    <lineage>
        <taxon>Eukaryota</taxon>
        <taxon>Viridiplantae</taxon>
        <taxon>Streptophyta</taxon>
        <taxon>Embryophyta</taxon>
        <taxon>Tracheophyta</taxon>
        <taxon>Spermatophyta</taxon>
        <taxon>Magnoliopsida</taxon>
        <taxon>eudicotyledons</taxon>
        <taxon>Gunneridae</taxon>
        <taxon>Pentapetalae</taxon>
        <taxon>asterids</taxon>
        <taxon>lamiids</taxon>
        <taxon>Lamiales</taxon>
        <taxon>Orobanchaceae</taxon>
        <taxon>Rehmannieae</taxon>
        <taxon>Rehmannia</taxon>
    </lineage>
</organism>
<dbReference type="InterPro" id="IPR036514">
    <property type="entry name" value="SGNH_hydro_sf"/>
</dbReference>
<evidence type="ECO:0000313" key="1">
    <source>
        <dbReference type="EMBL" id="KAK6123811.1"/>
    </source>
</evidence>
<accession>A0ABR0UNC7</accession>
<proteinExistence type="predicted"/>
<sequence length="157" mass="18548">MGAHRWTRSHPRKTPHMVALGRLNAILTDVDHKRIRMTDTTARSARVHGPTIHGAWVHVQDDVPSVRRVRTIKSWVVDRRSRSNNPNRSRTRGCTRFYGVFEGMLWIRNVRIWQYMKGYANMLDRTKYVLWDAIHPTEKLYRIVADNALQVIFSHMF</sequence>
<comment type="caution">
    <text evidence="1">The sequence shown here is derived from an EMBL/GenBank/DDBJ whole genome shotgun (WGS) entry which is preliminary data.</text>
</comment>
<reference evidence="1 2" key="1">
    <citation type="journal article" date="2021" name="Comput. Struct. Biotechnol. J.">
        <title>De novo genome assembly of the potent medicinal plant Rehmannia glutinosa using nanopore technology.</title>
        <authorList>
            <person name="Ma L."/>
            <person name="Dong C."/>
            <person name="Song C."/>
            <person name="Wang X."/>
            <person name="Zheng X."/>
            <person name="Niu Y."/>
            <person name="Chen S."/>
            <person name="Feng W."/>
        </authorList>
    </citation>
    <scope>NUCLEOTIDE SEQUENCE [LARGE SCALE GENOMIC DNA]</scope>
    <source>
        <strain evidence="1">DH-2019</strain>
    </source>
</reference>
<dbReference type="EMBL" id="JABTTQ020002449">
    <property type="protein sequence ID" value="KAK6123811.1"/>
    <property type="molecule type" value="Genomic_DNA"/>
</dbReference>
<evidence type="ECO:0008006" key="3">
    <source>
        <dbReference type="Google" id="ProtNLM"/>
    </source>
</evidence>
<dbReference type="Proteomes" id="UP001318860">
    <property type="component" value="Unassembled WGS sequence"/>
</dbReference>
<keyword evidence="2" id="KW-1185">Reference proteome</keyword>
<gene>
    <name evidence="1" type="ORF">DH2020_042442</name>
</gene>
<protein>
    <recommendedName>
        <fullName evidence="3">GDSL esterase/lipase</fullName>
    </recommendedName>
</protein>